<dbReference type="Proteomes" id="UP001596443">
    <property type="component" value="Unassembled WGS sequence"/>
</dbReference>
<dbReference type="InterPro" id="IPR036390">
    <property type="entry name" value="WH_DNA-bd_sf"/>
</dbReference>
<name>A0ABD5TAK5_9EURY</name>
<organism evidence="2 3">
    <name type="scientific">Halobaculum halobium</name>
    <dbReference type="NCBI Taxonomy" id="3032281"/>
    <lineage>
        <taxon>Archaea</taxon>
        <taxon>Methanobacteriati</taxon>
        <taxon>Methanobacteriota</taxon>
        <taxon>Stenosarchaea group</taxon>
        <taxon>Halobacteria</taxon>
        <taxon>Halobacteriales</taxon>
        <taxon>Haloferacaceae</taxon>
        <taxon>Halobaculum</taxon>
    </lineage>
</organism>
<proteinExistence type="predicted"/>
<feature type="domain" description="Transcription regulator TrmB N-terminal" evidence="1">
    <location>
        <begin position="19"/>
        <end position="93"/>
    </location>
</feature>
<dbReference type="GeneID" id="81211194"/>
<dbReference type="SUPFAM" id="SSF46785">
    <property type="entry name" value="Winged helix' DNA-binding domain"/>
    <property type="match status" value="1"/>
</dbReference>
<dbReference type="Pfam" id="PF01978">
    <property type="entry name" value="TrmB"/>
    <property type="match status" value="1"/>
</dbReference>
<dbReference type="Gene3D" id="1.10.10.10">
    <property type="entry name" value="Winged helix-like DNA-binding domain superfamily/Winged helix DNA-binding domain"/>
    <property type="match status" value="1"/>
</dbReference>
<dbReference type="InterPro" id="IPR002831">
    <property type="entry name" value="Tscrpt_reg_TrmB_N"/>
</dbReference>
<protein>
    <submittedName>
        <fullName evidence="2">Helix-turn-helix domain-containing protein</fullName>
    </submittedName>
</protein>
<dbReference type="RefSeq" id="WP_284063667.1">
    <property type="nucleotide sequence ID" value="NZ_CP126159.1"/>
</dbReference>
<evidence type="ECO:0000313" key="2">
    <source>
        <dbReference type="EMBL" id="MFC6784483.1"/>
    </source>
</evidence>
<dbReference type="InterPro" id="IPR036388">
    <property type="entry name" value="WH-like_DNA-bd_sf"/>
</dbReference>
<evidence type="ECO:0000259" key="1">
    <source>
        <dbReference type="Pfam" id="PF01978"/>
    </source>
</evidence>
<accession>A0ABD5TAK5</accession>
<reference evidence="2 3" key="1">
    <citation type="journal article" date="2019" name="Int. J. Syst. Evol. Microbiol.">
        <title>The Global Catalogue of Microorganisms (GCM) 10K type strain sequencing project: providing services to taxonomists for standard genome sequencing and annotation.</title>
        <authorList>
            <consortium name="The Broad Institute Genomics Platform"/>
            <consortium name="The Broad Institute Genome Sequencing Center for Infectious Disease"/>
            <person name="Wu L."/>
            <person name="Ma J."/>
        </authorList>
    </citation>
    <scope>NUCLEOTIDE SEQUENCE [LARGE SCALE GENOMIC DNA]</scope>
    <source>
        <strain evidence="2 3">SYNS20</strain>
    </source>
</reference>
<dbReference type="EMBL" id="JBHSWX010000001">
    <property type="protein sequence ID" value="MFC6784483.1"/>
    <property type="molecule type" value="Genomic_DNA"/>
</dbReference>
<keyword evidence="3" id="KW-1185">Reference proteome</keyword>
<dbReference type="AlphaFoldDB" id="A0ABD5TAK5"/>
<evidence type="ECO:0000313" key="3">
    <source>
        <dbReference type="Proteomes" id="UP001596443"/>
    </source>
</evidence>
<gene>
    <name evidence="2" type="ORF">ACFQFD_00340</name>
</gene>
<comment type="caution">
    <text evidence="2">The sequence shown here is derived from an EMBL/GenBank/DDBJ whole genome shotgun (WGS) entry which is preliminary data.</text>
</comment>
<sequence>MTTSISEQLEQPMQCEGLLRCVFGVSELDREVYEVLTTEGHPCTVEQVADTIDSDRSTAYRSLRRLVDVGAVSRRPVSYNDGGCYHVFEPVDADELVDSLHQYLDEWYRRIDGLIVEFEQRHSSKSRQAADGERV</sequence>